<reference evidence="1 2" key="1">
    <citation type="submission" date="2019-06" db="EMBL/GenBank/DDBJ databases">
        <authorList>
            <person name="Deangelis K."/>
            <person name="Huntemann M."/>
            <person name="Clum A."/>
            <person name="Pillay M."/>
            <person name="Palaniappan K."/>
            <person name="Varghese N."/>
            <person name="Mikhailova N."/>
            <person name="Stamatis D."/>
            <person name="Reddy T."/>
            <person name="Daum C."/>
            <person name="Shapiro N."/>
            <person name="Ivanova N."/>
            <person name="Kyrpides N."/>
            <person name="Woyke T."/>
        </authorList>
    </citation>
    <scope>NUCLEOTIDE SEQUENCE [LARGE SCALE GENOMIC DNA]</scope>
    <source>
        <strain evidence="1 2">106R</strain>
    </source>
</reference>
<comment type="caution">
    <text evidence="1">The sequence shown here is derived from an EMBL/GenBank/DDBJ whole genome shotgun (WGS) entry which is preliminary data.</text>
</comment>
<reference evidence="1 2" key="2">
    <citation type="submission" date="2019-07" db="EMBL/GenBank/DDBJ databases">
        <title>Investigation of anaerobic lignin degradation for improved lignocellulosic biofuels.</title>
        <authorList>
            <person name="Deangelis K.PhD."/>
        </authorList>
    </citation>
    <scope>NUCLEOTIDE SEQUENCE [LARGE SCALE GENOMIC DNA]</scope>
    <source>
        <strain evidence="1 2">106R</strain>
    </source>
</reference>
<evidence type="ECO:0000313" key="2">
    <source>
        <dbReference type="Proteomes" id="UP000320710"/>
    </source>
</evidence>
<gene>
    <name evidence="1" type="ORF">FHU12_0444</name>
</gene>
<accession>A0AA46K1Y2</accession>
<dbReference type="Proteomes" id="UP000320710">
    <property type="component" value="Unassembled WGS sequence"/>
</dbReference>
<proteinExistence type="predicted"/>
<name>A0AA46K1Y2_SERMA</name>
<organism evidence="1 2">
    <name type="scientific">Serratia marcescens</name>
    <dbReference type="NCBI Taxonomy" id="615"/>
    <lineage>
        <taxon>Bacteria</taxon>
        <taxon>Pseudomonadati</taxon>
        <taxon>Pseudomonadota</taxon>
        <taxon>Gammaproteobacteria</taxon>
        <taxon>Enterobacterales</taxon>
        <taxon>Yersiniaceae</taxon>
        <taxon>Serratia</taxon>
    </lineage>
</organism>
<dbReference type="EMBL" id="VFMJ01000001">
    <property type="protein sequence ID" value="TQI82982.1"/>
    <property type="molecule type" value="Genomic_DNA"/>
</dbReference>
<evidence type="ECO:0000313" key="1">
    <source>
        <dbReference type="EMBL" id="TQI82982.1"/>
    </source>
</evidence>
<dbReference type="RefSeq" id="WP_060446481.1">
    <property type="nucleotide sequence ID" value="NZ_FCLM01000020.1"/>
</dbReference>
<protein>
    <recommendedName>
        <fullName evidence="3">DUF1133 family protein</fullName>
    </recommendedName>
</protein>
<evidence type="ECO:0008006" key="3">
    <source>
        <dbReference type="Google" id="ProtNLM"/>
    </source>
</evidence>
<dbReference type="AlphaFoldDB" id="A0AA46K1Y2"/>
<sequence>MMTPKQKREIKHNAWATVAGVPRKKYLGKYQRLTRLQTLWITSLLNAWGDMYGGNTDGKLKCSGGSGVWGQIVPEQWDDESAARIVKVLGDLRKLGYRGEEQLKKATTILWPHRSLESMLVAADAGEECDFMEKAVLASMKHDNPVYIIGKLFYTGRNNTVSVLGRYMQNHYAPWLTRDQVDDRVRWCIEIFNSAVFVAVRAAICIENEEKCKNSLKIAKETA</sequence>